<dbReference type="Proteomes" id="UP000178606">
    <property type="component" value="Unassembled WGS sequence"/>
</dbReference>
<evidence type="ECO:0000313" key="5">
    <source>
        <dbReference type="Proteomes" id="UP000178606"/>
    </source>
</evidence>
<comment type="caution">
    <text evidence="4">The sequence shown here is derived from an EMBL/GenBank/DDBJ whole genome shotgun (WGS) entry which is preliminary data.</text>
</comment>
<keyword evidence="1" id="KW-0812">Transmembrane</keyword>
<evidence type="ECO:0000313" key="4">
    <source>
        <dbReference type="EMBL" id="OGG55528.1"/>
    </source>
</evidence>
<feature type="transmembrane region" description="Helical" evidence="1">
    <location>
        <begin position="526"/>
        <end position="547"/>
    </location>
</feature>
<proteinExistence type="predicted"/>
<gene>
    <name evidence="4" type="ORF">A3F84_29795</name>
</gene>
<evidence type="ECO:0000259" key="2">
    <source>
        <dbReference type="Pfam" id="PF20580"/>
    </source>
</evidence>
<keyword evidence="1" id="KW-1133">Transmembrane helix</keyword>
<feature type="transmembrane region" description="Helical" evidence="1">
    <location>
        <begin position="308"/>
        <end position="327"/>
    </location>
</feature>
<feature type="non-terminal residue" evidence="4">
    <location>
        <position position="1"/>
    </location>
</feature>
<feature type="transmembrane region" description="Helical" evidence="1">
    <location>
        <begin position="390"/>
        <end position="411"/>
    </location>
</feature>
<feature type="transmembrane region" description="Helical" evidence="1">
    <location>
        <begin position="126"/>
        <end position="147"/>
    </location>
</feature>
<feature type="domain" description="DUF6785" evidence="3">
    <location>
        <begin position="4"/>
        <end position="417"/>
    </location>
</feature>
<evidence type="ECO:0000256" key="1">
    <source>
        <dbReference type="SAM" id="Phobius"/>
    </source>
</evidence>
<dbReference type="Pfam" id="PF20581">
    <property type="entry name" value="DUF6785"/>
    <property type="match status" value="1"/>
</dbReference>
<feature type="transmembrane region" description="Helical" evidence="1">
    <location>
        <begin position="187"/>
        <end position="213"/>
    </location>
</feature>
<keyword evidence="1" id="KW-0472">Membrane</keyword>
<feature type="transmembrane region" description="Helical" evidence="1">
    <location>
        <begin position="454"/>
        <end position="472"/>
    </location>
</feature>
<feature type="transmembrane region" description="Helical" evidence="1">
    <location>
        <begin position="233"/>
        <end position="254"/>
    </location>
</feature>
<name>A0A1F6D275_HANXR</name>
<feature type="transmembrane region" description="Helical" evidence="1">
    <location>
        <begin position="492"/>
        <end position="514"/>
    </location>
</feature>
<dbReference type="EMBL" id="MFKF01000074">
    <property type="protein sequence ID" value="OGG55528.1"/>
    <property type="molecule type" value="Genomic_DNA"/>
</dbReference>
<feature type="transmembrane region" description="Helical" evidence="1">
    <location>
        <begin position="66"/>
        <end position="87"/>
    </location>
</feature>
<dbReference type="InterPro" id="IPR046711">
    <property type="entry name" value="DUF6784"/>
</dbReference>
<dbReference type="AlphaFoldDB" id="A0A1F6D275"/>
<feature type="domain" description="DUF6784" evidence="2">
    <location>
        <begin position="457"/>
        <end position="545"/>
    </location>
</feature>
<dbReference type="InterPro" id="IPR046712">
    <property type="entry name" value="DUF6785"/>
</dbReference>
<reference evidence="4 5" key="1">
    <citation type="journal article" date="2016" name="Nat. Commun.">
        <title>Thousands of microbial genomes shed light on interconnected biogeochemical processes in an aquifer system.</title>
        <authorList>
            <person name="Anantharaman K."/>
            <person name="Brown C.T."/>
            <person name="Hug L.A."/>
            <person name="Sharon I."/>
            <person name="Castelle C.J."/>
            <person name="Probst A.J."/>
            <person name="Thomas B.C."/>
            <person name="Singh A."/>
            <person name="Wilkins M.J."/>
            <person name="Karaoz U."/>
            <person name="Brodie E.L."/>
            <person name="Williams K.H."/>
            <person name="Hubbard S.S."/>
            <person name="Banfield J.F."/>
        </authorList>
    </citation>
    <scope>NUCLEOTIDE SEQUENCE [LARGE SCALE GENOMIC DNA]</scope>
    <source>
        <strain evidence="5">RIFCSPLOWO2_12_FULL_64_10</strain>
    </source>
</reference>
<accession>A0A1F6D275</accession>
<sequence length="557" mass="62453">NWATQWVGVVTAPHYYGSPENRWEELIFDYLPWWMYPPDFPGVVKGFYLGLGEGEALPWGAWIAPIFWAGSAALAMTAIGLGLTAIFQKQWANHERLTYPLAQVSLDLTEGFDRRRGWPPFVRNRMFWVGFGAAALPLLWNIIEYWAPGFPRIAIWDPYFSPTGQRVIAFSRYLWPFSYRLLPMAIGFLFLCDLNILFSLWSLFLVGQVMLYEMKRVGFSVGLGGQEATPEEVIGLFTHGVMMALVIWAVWAARGHLKRVFRQVLRHARDEEAETVILSPRGTAVALLGGALYMVFWLHGAGYSLTAAVVWLGLFWASILAVMKFLAASGFAYMYPNWGTAIPEIWVGTSGMLESTQVAMRLVNWRLLAGWRLPPALPHVTRLMGRGRRIGWLVLGSATLGLVSAILYTIWICYEKGGSGFQVWSLVGAPRGMYDGIADIVANTDRSVPDPGKIAVWTLGGLAAIAATVLQTRLPWWPIHPLGLMLMLSGDVWRYVLDIFLTWLAKLVILQYGGIALYRRVRPCSYGLIVGYAFAVGCSLLVDLIWFPEGGHYIHGY</sequence>
<dbReference type="Pfam" id="PF20580">
    <property type="entry name" value="DUF6784"/>
    <property type="match status" value="1"/>
</dbReference>
<protein>
    <submittedName>
        <fullName evidence="4">Uncharacterized protein</fullName>
    </submittedName>
</protein>
<evidence type="ECO:0000259" key="3">
    <source>
        <dbReference type="Pfam" id="PF20581"/>
    </source>
</evidence>
<feature type="transmembrane region" description="Helical" evidence="1">
    <location>
        <begin position="275"/>
        <end position="296"/>
    </location>
</feature>
<organism evidence="4 5">
    <name type="scientific">Handelsmanbacteria sp. (strain RIFCSPLOWO2_12_FULL_64_10)</name>
    <dbReference type="NCBI Taxonomy" id="1817868"/>
    <lineage>
        <taxon>Bacteria</taxon>
        <taxon>Candidatus Handelsmaniibacteriota</taxon>
    </lineage>
</organism>